<dbReference type="PANTHER" id="PTHR11106:SF27">
    <property type="entry name" value="MACRO DOMAIN-CONTAINING PROTEIN"/>
    <property type="match status" value="1"/>
</dbReference>
<keyword evidence="4" id="KW-1185">Reference proteome</keyword>
<dbReference type="AlphaFoldDB" id="A0A9N8DN96"/>
<dbReference type="Proteomes" id="UP001153069">
    <property type="component" value="Unassembled WGS sequence"/>
</dbReference>
<dbReference type="InterPro" id="IPR043472">
    <property type="entry name" value="Macro_dom-like"/>
</dbReference>
<dbReference type="EMBL" id="CAICTM010000172">
    <property type="protein sequence ID" value="CAB9503660.1"/>
    <property type="molecule type" value="Genomic_DNA"/>
</dbReference>
<name>A0A9N8DN96_9STRA</name>
<dbReference type="PANTHER" id="PTHR11106">
    <property type="entry name" value="GANGLIOSIDE INDUCED DIFFERENTIATION ASSOCIATED PROTEIN 2-RELATED"/>
    <property type="match status" value="1"/>
</dbReference>
<comment type="caution">
    <text evidence="3">The sequence shown here is derived from an EMBL/GenBank/DDBJ whole genome shotgun (WGS) entry which is preliminary data.</text>
</comment>
<dbReference type="Gene3D" id="3.40.220.10">
    <property type="entry name" value="Leucine Aminopeptidase, subunit E, domain 1"/>
    <property type="match status" value="1"/>
</dbReference>
<dbReference type="PROSITE" id="PS51154">
    <property type="entry name" value="MACRO"/>
    <property type="match status" value="1"/>
</dbReference>
<sequence length="258" mass="27776">MQVFPSPAVQHIRSRANPKPRIHDPSQTHHHSSSSLRNDETSVLDQVVPDTTGVTDTKDPSVIGELLHPNGKTKIVAKAGSLLDYVGDAIVNAANEGCVGGFGIDEMINRAAGNYEIKEARKKLGGCPTGQAKSTGSFQLKDKCRYIIHAVGPVYRRKLGQPEPDFERLDGLLRSAYRSALQEAGKLRVETLGFCILSAGVFRGERDLQDLIAIAMEALMEDNPDFPGSVSTITVYAYTPEEQAAMAAVVGGRTSSAE</sequence>
<gene>
    <name evidence="3" type="ORF">SEMRO_173_G076160.1</name>
</gene>
<evidence type="ECO:0000313" key="3">
    <source>
        <dbReference type="EMBL" id="CAB9503660.1"/>
    </source>
</evidence>
<accession>A0A9N8DN96</accession>
<evidence type="ECO:0000256" key="1">
    <source>
        <dbReference type="SAM" id="MobiDB-lite"/>
    </source>
</evidence>
<evidence type="ECO:0000313" key="4">
    <source>
        <dbReference type="Proteomes" id="UP001153069"/>
    </source>
</evidence>
<dbReference type="OrthoDB" id="6133115at2759"/>
<protein>
    <submittedName>
        <fullName evidence="3">Macro domain-containing protein</fullName>
    </submittedName>
</protein>
<feature type="domain" description="Macro" evidence="2">
    <location>
        <begin position="62"/>
        <end position="254"/>
    </location>
</feature>
<organism evidence="3 4">
    <name type="scientific">Seminavis robusta</name>
    <dbReference type="NCBI Taxonomy" id="568900"/>
    <lineage>
        <taxon>Eukaryota</taxon>
        <taxon>Sar</taxon>
        <taxon>Stramenopiles</taxon>
        <taxon>Ochrophyta</taxon>
        <taxon>Bacillariophyta</taxon>
        <taxon>Bacillariophyceae</taxon>
        <taxon>Bacillariophycidae</taxon>
        <taxon>Naviculales</taxon>
        <taxon>Naviculaceae</taxon>
        <taxon>Seminavis</taxon>
    </lineage>
</organism>
<dbReference type="Pfam" id="PF01661">
    <property type="entry name" value="Macro"/>
    <property type="match status" value="1"/>
</dbReference>
<dbReference type="InterPro" id="IPR002589">
    <property type="entry name" value="Macro_dom"/>
</dbReference>
<proteinExistence type="predicted"/>
<feature type="region of interest" description="Disordered" evidence="1">
    <location>
        <begin position="1"/>
        <end position="42"/>
    </location>
</feature>
<dbReference type="SMART" id="SM00506">
    <property type="entry name" value="A1pp"/>
    <property type="match status" value="1"/>
</dbReference>
<evidence type="ECO:0000259" key="2">
    <source>
        <dbReference type="PROSITE" id="PS51154"/>
    </source>
</evidence>
<feature type="compositionally biased region" description="Polar residues" evidence="1">
    <location>
        <begin position="33"/>
        <end position="42"/>
    </location>
</feature>
<dbReference type="SUPFAM" id="SSF52949">
    <property type="entry name" value="Macro domain-like"/>
    <property type="match status" value="1"/>
</dbReference>
<reference evidence="3" key="1">
    <citation type="submission" date="2020-06" db="EMBL/GenBank/DDBJ databases">
        <authorList>
            <consortium name="Plant Systems Biology data submission"/>
        </authorList>
    </citation>
    <scope>NUCLEOTIDE SEQUENCE</scope>
    <source>
        <strain evidence="3">D6</strain>
    </source>
</reference>